<dbReference type="GeneID" id="43635122"/>
<evidence type="ECO:0000313" key="2">
    <source>
        <dbReference type="EMBL" id="KAE8136668.1"/>
    </source>
</evidence>
<reference evidence="2 3" key="1">
    <citation type="submission" date="2019-04" db="EMBL/GenBank/DDBJ databases">
        <title>Friends and foes A comparative genomics study of 23 Aspergillus species from section Flavi.</title>
        <authorList>
            <consortium name="DOE Joint Genome Institute"/>
            <person name="Kjaerbolling I."/>
            <person name="Vesth T."/>
            <person name="Frisvad J.C."/>
            <person name="Nybo J.L."/>
            <person name="Theobald S."/>
            <person name="Kildgaard S."/>
            <person name="Isbrandt T."/>
            <person name="Kuo A."/>
            <person name="Sato A."/>
            <person name="Lyhne E.K."/>
            <person name="Kogle M.E."/>
            <person name="Wiebenga A."/>
            <person name="Kun R.S."/>
            <person name="Lubbers R.J."/>
            <person name="Makela M.R."/>
            <person name="Barry K."/>
            <person name="Chovatia M."/>
            <person name="Clum A."/>
            <person name="Daum C."/>
            <person name="Haridas S."/>
            <person name="He G."/>
            <person name="LaButti K."/>
            <person name="Lipzen A."/>
            <person name="Mondo S."/>
            <person name="Riley R."/>
            <person name="Salamov A."/>
            <person name="Simmons B.A."/>
            <person name="Magnuson J.K."/>
            <person name="Henrissat B."/>
            <person name="Mortensen U.H."/>
            <person name="Larsen T.O."/>
            <person name="Devries R.P."/>
            <person name="Grigoriev I.V."/>
            <person name="Machida M."/>
            <person name="Baker S.E."/>
            <person name="Andersen M.R."/>
        </authorList>
    </citation>
    <scope>NUCLEOTIDE SEQUENCE [LARGE SCALE GENOMIC DNA]</scope>
    <source>
        <strain evidence="2 3">CBS 117625</strain>
    </source>
</reference>
<gene>
    <name evidence="2" type="ORF">BDV38DRAFT_107090</name>
</gene>
<feature type="region of interest" description="Disordered" evidence="1">
    <location>
        <begin position="1"/>
        <end position="38"/>
    </location>
</feature>
<dbReference type="Proteomes" id="UP000325672">
    <property type="component" value="Unassembled WGS sequence"/>
</dbReference>
<dbReference type="AlphaFoldDB" id="A0A5N6SPP9"/>
<protein>
    <submittedName>
        <fullName evidence="2">Uncharacterized protein</fullName>
    </submittedName>
</protein>
<name>A0A5N6SPP9_ASPPS</name>
<organism evidence="2 3">
    <name type="scientific">Aspergillus pseudotamarii</name>
    <dbReference type="NCBI Taxonomy" id="132259"/>
    <lineage>
        <taxon>Eukaryota</taxon>
        <taxon>Fungi</taxon>
        <taxon>Dikarya</taxon>
        <taxon>Ascomycota</taxon>
        <taxon>Pezizomycotina</taxon>
        <taxon>Eurotiomycetes</taxon>
        <taxon>Eurotiomycetidae</taxon>
        <taxon>Eurotiales</taxon>
        <taxon>Aspergillaceae</taxon>
        <taxon>Aspergillus</taxon>
        <taxon>Aspergillus subgen. Circumdati</taxon>
    </lineage>
</organism>
<sequence length="116" mass="13304">MGKFTENKPPQMWGVARNSRKRRATERKVKPPPSPRDRPRWLVRVILRGNLGEGLVRWGKLRSAPPRRAWKRVKAEGLWLSGLSHFNLTTTGWDVQGFSRTSPRSGDLLGIVSFFL</sequence>
<evidence type="ECO:0000256" key="1">
    <source>
        <dbReference type="SAM" id="MobiDB-lite"/>
    </source>
</evidence>
<accession>A0A5N6SPP9</accession>
<proteinExistence type="predicted"/>
<keyword evidence="3" id="KW-1185">Reference proteome</keyword>
<dbReference type="RefSeq" id="XP_031912731.1">
    <property type="nucleotide sequence ID" value="XM_032050912.1"/>
</dbReference>
<evidence type="ECO:0000313" key="3">
    <source>
        <dbReference type="Proteomes" id="UP000325672"/>
    </source>
</evidence>
<dbReference type="EMBL" id="ML743582">
    <property type="protein sequence ID" value="KAE8136668.1"/>
    <property type="molecule type" value="Genomic_DNA"/>
</dbReference>